<dbReference type="PANTHER" id="PTHR42866">
    <property type="entry name" value="3-DEOXY-MANNO-OCTULOSONATE CYTIDYLYLTRANSFERASE"/>
    <property type="match status" value="1"/>
</dbReference>
<dbReference type="Pfam" id="PF02348">
    <property type="entry name" value="CTP_transf_3"/>
    <property type="match status" value="1"/>
</dbReference>
<evidence type="ECO:0008006" key="3">
    <source>
        <dbReference type="Google" id="ProtNLM"/>
    </source>
</evidence>
<proteinExistence type="predicted"/>
<dbReference type="InterPro" id="IPR003329">
    <property type="entry name" value="Cytidylyl_trans"/>
</dbReference>
<sequence length="266" mass="30834">MINESIAVIQARMSSTRLPGKVMMRLKDKPIIWHIVERLKLSKKLSKIIVATSKEKSDDFLYDFCDKNNINIYRGNLENVLSRFINLIDIYNPKYIVRITGDCPLIFPEYIDEQINALKKYNADLTWLTQKVQVFDGQGAFSADFLKKISKLTSDPEDLEHVCSPFIAKNPSLAKIVGINPPPKYTNLKFRLAVDEISDFKLMEKIYNELYDDKPIDFYKVIDLLMNNVTLSQVNNLVKDSKINLQVSQDLNNWKKNVNIFYDLNL</sequence>
<dbReference type="RefSeq" id="WP_100883927.1">
    <property type="nucleotide sequence ID" value="NZ_JAAORC010000002.1"/>
</dbReference>
<gene>
    <name evidence="1" type="ORF">HA142_07120</name>
</gene>
<protein>
    <recommendedName>
        <fullName evidence="3">3-deoxy-manno-octulosonate cytidylyltransferase</fullName>
    </recommendedName>
</protein>
<evidence type="ECO:0000313" key="2">
    <source>
        <dbReference type="Proteomes" id="UP000666562"/>
    </source>
</evidence>
<reference evidence="1" key="1">
    <citation type="submission" date="2020-03" db="EMBL/GenBank/DDBJ databases">
        <title>Genome differentiation and subclade ecological adaptation of Prochlorococcus HLII clade in the global ocean.</title>
        <authorList>
            <person name="Yan W."/>
            <person name="Fen X."/>
            <person name="Zhang W."/>
        </authorList>
    </citation>
    <scope>NUCLEOTIDE SEQUENCE</scope>
    <source>
        <strain evidence="1">XMU1401</strain>
    </source>
</reference>
<dbReference type="Proteomes" id="UP000666562">
    <property type="component" value="Unassembled WGS sequence"/>
</dbReference>
<dbReference type="CDD" id="cd02518">
    <property type="entry name" value="GT2_SpsF"/>
    <property type="match status" value="1"/>
</dbReference>
<dbReference type="Gene3D" id="3.90.550.10">
    <property type="entry name" value="Spore Coat Polysaccharide Biosynthesis Protein SpsA, Chain A"/>
    <property type="match status" value="1"/>
</dbReference>
<organism evidence="1 2">
    <name type="scientific">Prochlorococcus marinus str. XMU1401</name>
    <dbReference type="NCBI Taxonomy" id="2052594"/>
    <lineage>
        <taxon>Bacteria</taxon>
        <taxon>Bacillati</taxon>
        <taxon>Cyanobacteriota</taxon>
        <taxon>Cyanophyceae</taxon>
        <taxon>Synechococcales</taxon>
        <taxon>Prochlorococcaceae</taxon>
        <taxon>Prochlorococcus</taxon>
    </lineage>
</organism>
<evidence type="ECO:0000313" key="1">
    <source>
        <dbReference type="EMBL" id="MBO8223282.1"/>
    </source>
</evidence>
<name>A0A8I1X1L7_PROMR</name>
<comment type="caution">
    <text evidence="1">The sequence shown here is derived from an EMBL/GenBank/DDBJ whole genome shotgun (WGS) entry which is preliminary data.</text>
</comment>
<dbReference type="InterPro" id="IPR029044">
    <property type="entry name" value="Nucleotide-diphossugar_trans"/>
</dbReference>
<accession>A0A8I1X1L7</accession>
<dbReference type="EMBL" id="JAAORC010000002">
    <property type="protein sequence ID" value="MBO8223282.1"/>
    <property type="molecule type" value="Genomic_DNA"/>
</dbReference>
<dbReference type="GO" id="GO:0005829">
    <property type="term" value="C:cytosol"/>
    <property type="evidence" value="ECO:0007669"/>
    <property type="project" value="TreeGrafter"/>
</dbReference>
<dbReference type="SUPFAM" id="SSF53448">
    <property type="entry name" value="Nucleotide-diphospho-sugar transferases"/>
    <property type="match status" value="1"/>
</dbReference>
<dbReference type="AlphaFoldDB" id="A0A8I1X1L7"/>
<dbReference type="PANTHER" id="PTHR42866:SF1">
    <property type="entry name" value="SPORE COAT POLYSACCHARIDE BIOSYNTHESIS PROTEIN SPSF"/>
    <property type="match status" value="1"/>
</dbReference>